<gene>
    <name evidence="1" type="ORF">AVEN_94595_1</name>
</gene>
<sequence>MGQLILNQGLTRTKGNSEREKLSSVTLASHFESLRGLFFGEGSRDFEPWSNDETDTCNGTSLFKLPHHACWILNDMFTSSDIHAPGPDKQPIFSGIGFRTKNSKSEVLTTKHHFSWRETLPILTFDLHNTTAERR</sequence>
<keyword evidence="2" id="KW-1185">Reference proteome</keyword>
<evidence type="ECO:0000313" key="2">
    <source>
        <dbReference type="Proteomes" id="UP000499080"/>
    </source>
</evidence>
<protein>
    <submittedName>
        <fullName evidence="1">Uncharacterized protein</fullName>
    </submittedName>
</protein>
<reference evidence="1 2" key="1">
    <citation type="journal article" date="2019" name="Sci. Rep.">
        <title>Orb-weaving spider Araneus ventricosus genome elucidates the spidroin gene catalogue.</title>
        <authorList>
            <person name="Kono N."/>
            <person name="Nakamura H."/>
            <person name="Ohtoshi R."/>
            <person name="Moran D.A.P."/>
            <person name="Shinohara A."/>
            <person name="Yoshida Y."/>
            <person name="Fujiwara M."/>
            <person name="Mori M."/>
            <person name="Tomita M."/>
            <person name="Arakawa K."/>
        </authorList>
    </citation>
    <scope>NUCLEOTIDE SEQUENCE [LARGE SCALE GENOMIC DNA]</scope>
</reference>
<dbReference type="AlphaFoldDB" id="A0A4Y2INF2"/>
<dbReference type="Proteomes" id="UP000499080">
    <property type="component" value="Unassembled WGS sequence"/>
</dbReference>
<comment type="caution">
    <text evidence="1">The sequence shown here is derived from an EMBL/GenBank/DDBJ whole genome shotgun (WGS) entry which is preliminary data.</text>
</comment>
<evidence type="ECO:0000313" key="1">
    <source>
        <dbReference type="EMBL" id="GBM78632.1"/>
    </source>
</evidence>
<proteinExistence type="predicted"/>
<accession>A0A4Y2INF2</accession>
<organism evidence="1 2">
    <name type="scientific">Araneus ventricosus</name>
    <name type="common">Orbweaver spider</name>
    <name type="synonym">Epeira ventricosa</name>
    <dbReference type="NCBI Taxonomy" id="182803"/>
    <lineage>
        <taxon>Eukaryota</taxon>
        <taxon>Metazoa</taxon>
        <taxon>Ecdysozoa</taxon>
        <taxon>Arthropoda</taxon>
        <taxon>Chelicerata</taxon>
        <taxon>Arachnida</taxon>
        <taxon>Araneae</taxon>
        <taxon>Araneomorphae</taxon>
        <taxon>Entelegynae</taxon>
        <taxon>Araneoidea</taxon>
        <taxon>Araneidae</taxon>
        <taxon>Araneus</taxon>
    </lineage>
</organism>
<name>A0A4Y2INF2_ARAVE</name>
<dbReference type="EMBL" id="BGPR01002766">
    <property type="protein sequence ID" value="GBM78632.1"/>
    <property type="molecule type" value="Genomic_DNA"/>
</dbReference>